<dbReference type="Pfam" id="PF13649">
    <property type="entry name" value="Methyltransf_25"/>
    <property type="match status" value="1"/>
</dbReference>
<keyword evidence="2" id="KW-0808">Transferase</keyword>
<evidence type="ECO:0000259" key="1">
    <source>
        <dbReference type="Pfam" id="PF13649"/>
    </source>
</evidence>
<protein>
    <submittedName>
        <fullName evidence="2">Class I SAM-dependent methyltransferase</fullName>
    </submittedName>
</protein>
<evidence type="ECO:0000313" key="3">
    <source>
        <dbReference type="Proteomes" id="UP000659698"/>
    </source>
</evidence>
<reference evidence="2 3" key="1">
    <citation type="journal article" date="2019" name="Int. J. Syst. Evol. Microbiol.">
        <title>Rufibacter sediminis sp. nov., isolated from freshwater lake sediment.</title>
        <authorList>
            <person name="Qu J.H."/>
            <person name="Zhang L.J."/>
            <person name="Fu Y.H."/>
            <person name="Li H.F."/>
        </authorList>
    </citation>
    <scope>NUCLEOTIDE SEQUENCE [LARGE SCALE GENOMIC DNA]</scope>
    <source>
        <strain evidence="2 3">H-1</strain>
    </source>
</reference>
<evidence type="ECO:0000313" key="2">
    <source>
        <dbReference type="EMBL" id="MBC3538377.1"/>
    </source>
</evidence>
<dbReference type="PROSITE" id="PS01330">
    <property type="entry name" value="PABS_1"/>
    <property type="match status" value="1"/>
</dbReference>
<keyword evidence="2" id="KW-0489">Methyltransferase</keyword>
<dbReference type="GO" id="GO:0032259">
    <property type="term" value="P:methylation"/>
    <property type="evidence" value="ECO:0007669"/>
    <property type="project" value="UniProtKB-KW"/>
</dbReference>
<dbReference type="SUPFAM" id="SSF53335">
    <property type="entry name" value="S-adenosyl-L-methionine-dependent methyltransferases"/>
    <property type="match status" value="1"/>
</dbReference>
<dbReference type="Proteomes" id="UP000659698">
    <property type="component" value="Unassembled WGS sequence"/>
</dbReference>
<dbReference type="EMBL" id="JACOAF010000004">
    <property type="protein sequence ID" value="MBC3538377.1"/>
    <property type="molecule type" value="Genomic_DNA"/>
</dbReference>
<comment type="caution">
    <text evidence="2">The sequence shown here is derived from an EMBL/GenBank/DDBJ whole genome shotgun (WGS) entry which is preliminary data.</text>
</comment>
<dbReference type="InterPro" id="IPR029063">
    <property type="entry name" value="SAM-dependent_MTases_sf"/>
</dbReference>
<accession>A0ABR6VMH9</accession>
<dbReference type="InterPro" id="IPR041698">
    <property type="entry name" value="Methyltransf_25"/>
</dbReference>
<feature type="domain" description="Methyltransferase" evidence="1">
    <location>
        <begin position="45"/>
        <end position="142"/>
    </location>
</feature>
<dbReference type="CDD" id="cd02440">
    <property type="entry name" value="AdoMet_MTases"/>
    <property type="match status" value="1"/>
</dbReference>
<keyword evidence="3" id="KW-1185">Reference proteome</keyword>
<gene>
    <name evidence="2" type="ORF">H7U12_01710</name>
</gene>
<dbReference type="InterPro" id="IPR030373">
    <property type="entry name" value="PABS_CS"/>
</dbReference>
<proteinExistence type="predicted"/>
<dbReference type="RefSeq" id="WP_186631916.1">
    <property type="nucleotide sequence ID" value="NZ_JACOAF010000004.1"/>
</dbReference>
<sequence length="218" mass="24566">MSSPSVPDFNCIAPVYDALAQLVYGDAQKRAQAHFLSLIPAGARVLVLGGGSGWILTELLRQSAPVHVLYLEPARNMLQQAQNRFRNTSSTAQVEFRLGTELDLTPQETFHVVLTPFVLDLFPAAEAYAMMQRLSQALLPGGLWLHTDFHASAPESQPVWQKLLLWGMYRFFGVVSNLSARELPPFEALFQKIGFKTHREAFYFRKFIRAQVLQKAVF</sequence>
<organism evidence="2 3">
    <name type="scientific">Rufibacter sediminis</name>
    <dbReference type="NCBI Taxonomy" id="2762756"/>
    <lineage>
        <taxon>Bacteria</taxon>
        <taxon>Pseudomonadati</taxon>
        <taxon>Bacteroidota</taxon>
        <taxon>Cytophagia</taxon>
        <taxon>Cytophagales</taxon>
        <taxon>Hymenobacteraceae</taxon>
        <taxon>Rufibacter</taxon>
    </lineage>
</organism>
<dbReference type="GO" id="GO:0008168">
    <property type="term" value="F:methyltransferase activity"/>
    <property type="evidence" value="ECO:0007669"/>
    <property type="project" value="UniProtKB-KW"/>
</dbReference>
<dbReference type="Gene3D" id="3.40.50.150">
    <property type="entry name" value="Vaccinia Virus protein VP39"/>
    <property type="match status" value="1"/>
</dbReference>
<name>A0ABR6VMH9_9BACT</name>